<evidence type="ECO:0000313" key="4">
    <source>
        <dbReference type="Proteomes" id="UP001218208"/>
    </source>
</evidence>
<dbReference type="InterPro" id="IPR007759">
    <property type="entry name" value="Asxl_HARE-HTH"/>
</dbReference>
<dbReference type="AlphaFoldDB" id="A0AAI9C3W7"/>
<proteinExistence type="predicted"/>
<dbReference type="Proteomes" id="UP001218208">
    <property type="component" value="Unassembled WGS sequence"/>
</dbReference>
<reference evidence="3" key="1">
    <citation type="submission" date="2022-07" db="EMBL/GenBank/DDBJ databases">
        <authorList>
            <consortium name="DAFM: The Division of Animal and Food Microbiology"/>
        </authorList>
    </citation>
    <scope>NUCLEOTIDE SEQUENCE</scope>
    <source>
        <strain evidence="3">19MO01SH01-2</strain>
    </source>
</reference>
<comment type="caution">
    <text evidence="3">The sequence shown here is derived from an EMBL/GenBank/DDBJ whole genome shotgun (WGS) entry which is preliminary data.</text>
</comment>
<feature type="domain" description="HTH HARE-type" evidence="2">
    <location>
        <begin position="1"/>
        <end position="71"/>
    </location>
</feature>
<dbReference type="EMBL" id="ABLOJW010000017">
    <property type="protein sequence ID" value="EKT4093515.1"/>
    <property type="molecule type" value="Genomic_DNA"/>
</dbReference>
<accession>A0AAI9C3W7</accession>
<evidence type="ECO:0000259" key="2">
    <source>
        <dbReference type="PROSITE" id="PS51913"/>
    </source>
</evidence>
<dbReference type="GO" id="GO:0006355">
    <property type="term" value="P:regulation of DNA-templated transcription"/>
    <property type="evidence" value="ECO:0007669"/>
    <property type="project" value="InterPro"/>
</dbReference>
<protein>
    <submittedName>
        <fullName evidence="3">Winged helix-turn-helix domain-containing protein</fullName>
    </submittedName>
</protein>
<gene>
    <name evidence="3" type="ORF">QEG23_003047</name>
</gene>
<keyword evidence="1" id="KW-0804">Transcription</keyword>
<organism evidence="3 4">
    <name type="scientific">Stenotrophomonas maltophilia</name>
    <name type="common">Pseudomonas maltophilia</name>
    <name type="synonym">Xanthomonas maltophilia</name>
    <dbReference type="NCBI Taxonomy" id="40324"/>
    <lineage>
        <taxon>Bacteria</taxon>
        <taxon>Pseudomonadati</taxon>
        <taxon>Pseudomonadota</taxon>
        <taxon>Gammaproteobacteria</taxon>
        <taxon>Lysobacterales</taxon>
        <taxon>Lysobacteraceae</taxon>
        <taxon>Stenotrophomonas</taxon>
        <taxon>Stenotrophomonas maltophilia group</taxon>
    </lineage>
</organism>
<evidence type="ECO:0000256" key="1">
    <source>
        <dbReference type="ARBA" id="ARBA00023163"/>
    </source>
</evidence>
<sequence>MPTAEAVLKRAGKPLRVREIVERAVAAGNLESAGSTPENTLSALLQRNISRLGAASKFKKVGPGLYQLRGRD</sequence>
<dbReference type="Pfam" id="PF05066">
    <property type="entry name" value="HARE-HTH"/>
    <property type="match status" value="1"/>
</dbReference>
<dbReference type="PROSITE" id="PS51913">
    <property type="entry name" value="HTH_HARE"/>
    <property type="match status" value="1"/>
</dbReference>
<evidence type="ECO:0000313" key="3">
    <source>
        <dbReference type="EMBL" id="EKT4093515.1"/>
    </source>
</evidence>
<name>A0AAI9C3W7_STEMA</name>